<evidence type="ECO:0000256" key="1">
    <source>
        <dbReference type="SAM" id="MobiDB-lite"/>
    </source>
</evidence>
<evidence type="ECO:0000313" key="3">
    <source>
        <dbReference type="EMBL" id="MBB5378509.1"/>
    </source>
</evidence>
<dbReference type="AlphaFoldDB" id="A0A7W8KL21"/>
<evidence type="ECO:0000313" key="4">
    <source>
        <dbReference type="Proteomes" id="UP000539473"/>
    </source>
</evidence>
<feature type="region of interest" description="Disordered" evidence="1">
    <location>
        <begin position="1"/>
        <end position="25"/>
    </location>
</feature>
<dbReference type="EMBL" id="BNAJ01000012">
    <property type="protein sequence ID" value="GHF58217.1"/>
    <property type="molecule type" value="Genomic_DNA"/>
</dbReference>
<reference evidence="3 4" key="3">
    <citation type="submission" date="2020-08" db="EMBL/GenBank/DDBJ databases">
        <title>Genomic Encyclopedia of Type Strains, Phase IV (KMG-IV): sequencing the most valuable type-strain genomes for metagenomic binning, comparative biology and taxonomic classification.</title>
        <authorList>
            <person name="Goeker M."/>
        </authorList>
    </citation>
    <scope>NUCLEOTIDE SEQUENCE [LARGE SCALE GENOMIC DNA]</scope>
    <source>
        <strain evidence="3 4">DSM 27521</strain>
    </source>
</reference>
<dbReference type="Proteomes" id="UP000619376">
    <property type="component" value="Unassembled WGS sequence"/>
</dbReference>
<proteinExistence type="predicted"/>
<evidence type="ECO:0000313" key="5">
    <source>
        <dbReference type="Proteomes" id="UP000619376"/>
    </source>
</evidence>
<gene>
    <name evidence="2" type="ORF">GCM10017781_38100</name>
    <name evidence="3" type="ORF">HNQ07_004016</name>
</gene>
<dbReference type="EMBL" id="JACHFK010000013">
    <property type="protein sequence ID" value="MBB5378509.1"/>
    <property type="molecule type" value="Genomic_DNA"/>
</dbReference>
<dbReference type="Proteomes" id="UP000539473">
    <property type="component" value="Unassembled WGS sequence"/>
</dbReference>
<reference evidence="2" key="4">
    <citation type="submission" date="2024-05" db="EMBL/GenBank/DDBJ databases">
        <authorList>
            <person name="Sun Q."/>
            <person name="Zhou Y."/>
        </authorList>
    </citation>
    <scope>NUCLEOTIDE SEQUENCE</scope>
    <source>
        <strain evidence="2">CGMCC 1.18437</strain>
    </source>
</reference>
<name>A0A7W8KL21_9DEIO</name>
<keyword evidence="5" id="KW-1185">Reference proteome</keyword>
<accession>A0A7W8KL21</accession>
<evidence type="ECO:0000313" key="2">
    <source>
        <dbReference type="EMBL" id="GHF58217.1"/>
    </source>
</evidence>
<dbReference type="RefSeq" id="WP_184115051.1">
    <property type="nucleotide sequence ID" value="NZ_BNAJ01000012.1"/>
</dbReference>
<sequence length="82" mass="8699">MPITVHVDPGQILGPVTSSDDPRFPPGTQVGLRLADREGISEPSASVQGVIYPILVTDRVLYGDTSSDVTFEVLPETHVAPS</sequence>
<organism evidence="3 4">
    <name type="scientific">Deinococcus metalli</name>
    <dbReference type="NCBI Taxonomy" id="1141878"/>
    <lineage>
        <taxon>Bacteria</taxon>
        <taxon>Thermotogati</taxon>
        <taxon>Deinococcota</taxon>
        <taxon>Deinococci</taxon>
        <taxon>Deinococcales</taxon>
        <taxon>Deinococcaceae</taxon>
        <taxon>Deinococcus</taxon>
    </lineage>
</organism>
<reference evidence="5" key="2">
    <citation type="journal article" date="2019" name="Int. J. Syst. Evol. Microbiol.">
        <title>The Global Catalogue of Microorganisms (GCM) 10K type strain sequencing project: providing services to taxonomists for standard genome sequencing and annotation.</title>
        <authorList>
            <consortium name="The Broad Institute Genomics Platform"/>
            <consortium name="The Broad Institute Genome Sequencing Center for Infectious Disease"/>
            <person name="Wu L."/>
            <person name="Ma J."/>
        </authorList>
    </citation>
    <scope>NUCLEOTIDE SEQUENCE [LARGE SCALE GENOMIC DNA]</scope>
    <source>
        <strain evidence="5">CGMCC 1.18437</strain>
    </source>
</reference>
<comment type="caution">
    <text evidence="3">The sequence shown here is derived from an EMBL/GenBank/DDBJ whole genome shotgun (WGS) entry which is preliminary data.</text>
</comment>
<reference evidence="2" key="1">
    <citation type="journal article" date="2014" name="Int. J. Syst. Evol. Microbiol.">
        <title>Complete genome of a new Firmicutes species belonging to the dominant human colonic microbiota ('Ruminococcus bicirculans') reveals two chromosomes and a selective capacity to utilize plant glucans.</title>
        <authorList>
            <consortium name="NISC Comparative Sequencing Program"/>
            <person name="Wegmann U."/>
            <person name="Louis P."/>
            <person name="Goesmann A."/>
            <person name="Henrissat B."/>
            <person name="Duncan S.H."/>
            <person name="Flint H.J."/>
        </authorList>
    </citation>
    <scope>NUCLEOTIDE SEQUENCE</scope>
    <source>
        <strain evidence="2">CGMCC 1.18437</strain>
    </source>
</reference>
<protein>
    <submittedName>
        <fullName evidence="3">Uncharacterized protein</fullName>
    </submittedName>
</protein>